<gene>
    <name evidence="4" type="ORF">AXN14_10925</name>
    <name evidence="5" type="ORF">G0H73_09200</name>
</gene>
<evidence type="ECO:0000256" key="1">
    <source>
        <dbReference type="ARBA" id="ARBA00008857"/>
    </source>
</evidence>
<dbReference type="InterPro" id="IPR050808">
    <property type="entry name" value="Phage_Integrase"/>
</dbReference>
<feature type="domain" description="Integrase DNA-binding" evidence="3">
    <location>
        <begin position="3"/>
        <end position="88"/>
    </location>
</feature>
<name>A0A1U7FMA0_SALET</name>
<protein>
    <submittedName>
        <fullName evidence="5">DUF4102 domain-containing protein</fullName>
    </submittedName>
</protein>
<dbReference type="AlphaFoldDB" id="A0A1U7FMA0"/>
<evidence type="ECO:0000259" key="3">
    <source>
        <dbReference type="Pfam" id="PF13356"/>
    </source>
</evidence>
<evidence type="ECO:0000313" key="5">
    <source>
        <dbReference type="EMBL" id="HAC8332979.1"/>
    </source>
</evidence>
<dbReference type="EMBL" id="DAAMVH010000004">
    <property type="protein sequence ID" value="HAC8332979.1"/>
    <property type="molecule type" value="Genomic_DNA"/>
</dbReference>
<dbReference type="EMBL" id="AAGNPF010000004">
    <property type="protein sequence ID" value="EBQ0116386.1"/>
    <property type="molecule type" value="Genomic_DNA"/>
</dbReference>
<reference evidence="5" key="1">
    <citation type="journal article" date="2018" name="Genome Biol.">
        <title>SKESA: strategic k-mer extension for scrupulous assemblies.</title>
        <authorList>
            <person name="Souvorov A."/>
            <person name="Agarwala R."/>
            <person name="Lipman D.J."/>
        </authorList>
    </citation>
    <scope>NUCLEOTIDE SEQUENCE</scope>
    <source>
        <strain evidence="5">14ARS_STU0125</strain>
    </source>
</reference>
<dbReference type="Gene3D" id="3.30.160.390">
    <property type="entry name" value="Integrase, DNA-binding domain"/>
    <property type="match status" value="1"/>
</dbReference>
<organism evidence="5">
    <name type="scientific">Salmonella enterica I</name>
    <dbReference type="NCBI Taxonomy" id="59201"/>
    <lineage>
        <taxon>Bacteria</taxon>
        <taxon>Pseudomonadati</taxon>
        <taxon>Pseudomonadota</taxon>
        <taxon>Gammaproteobacteria</taxon>
        <taxon>Enterobacterales</taxon>
        <taxon>Enterobacteriaceae</taxon>
        <taxon>Salmonella</taxon>
    </lineage>
</organism>
<dbReference type="GO" id="GO:0015074">
    <property type="term" value="P:DNA integration"/>
    <property type="evidence" value="ECO:0007669"/>
    <property type="project" value="UniProtKB-KW"/>
</dbReference>
<dbReference type="PANTHER" id="PTHR30629:SF2">
    <property type="entry name" value="PROPHAGE INTEGRASE INTS-RELATED"/>
    <property type="match status" value="1"/>
</dbReference>
<reference evidence="4" key="2">
    <citation type="submission" date="2018-07" db="EMBL/GenBank/DDBJ databases">
        <authorList>
            <consortium name="GenomeTrakr network: Whole genome sequencing for foodborne pathogen traceback"/>
        </authorList>
    </citation>
    <scope>NUCLEOTIDE SEQUENCE</scope>
    <source>
        <strain evidence="4">CFSAN031443</strain>
    </source>
</reference>
<comment type="caution">
    <text evidence="5">The sequence shown here is derived from an EMBL/GenBank/DDBJ whole genome shotgun (WGS) entry which is preliminary data.</text>
</comment>
<evidence type="ECO:0000256" key="2">
    <source>
        <dbReference type="ARBA" id="ARBA00022908"/>
    </source>
</evidence>
<accession>A0A1U7FMA0</accession>
<sequence>MALTDLAIRHARPLGKAYRLSDCHGLYIQVNPSGSKLWYLKFRFGNKENRMALGPYPLISLALAREKQADIRRLILEGVNPAEKRREEKRGGEPLYTFESVAREWVSRNIIWSAEHSTALFSELTGSNIALNAIQSGSRASGASCAADNPLLLQL</sequence>
<dbReference type="InterPro" id="IPR025166">
    <property type="entry name" value="Integrase_DNA_bind_dom"/>
</dbReference>
<proteinExistence type="inferred from homology"/>
<evidence type="ECO:0000313" key="4">
    <source>
        <dbReference type="EMBL" id="EBQ0116386.1"/>
    </source>
</evidence>
<dbReference type="InterPro" id="IPR038488">
    <property type="entry name" value="Integrase_DNA-bd_sf"/>
</dbReference>
<dbReference type="PANTHER" id="PTHR30629">
    <property type="entry name" value="PROPHAGE INTEGRASE"/>
    <property type="match status" value="1"/>
</dbReference>
<dbReference type="Pfam" id="PF13356">
    <property type="entry name" value="Arm-DNA-bind_3"/>
    <property type="match status" value="1"/>
</dbReference>
<keyword evidence="2" id="KW-0229">DNA integration</keyword>
<reference evidence="5" key="3">
    <citation type="submission" date="2018-12" db="EMBL/GenBank/DDBJ databases">
        <authorList>
            <consortium name="NCBI Pathogen Detection Project"/>
        </authorList>
    </citation>
    <scope>NUCLEOTIDE SEQUENCE</scope>
    <source>
        <strain evidence="5">14ARS_STU0125</strain>
    </source>
</reference>
<comment type="similarity">
    <text evidence="1">Belongs to the 'phage' integrase family.</text>
</comment>